<proteinExistence type="predicted"/>
<name>A0AAV2IBW2_LYMST</name>
<dbReference type="EMBL" id="CAXITT010000469">
    <property type="protein sequence ID" value="CAL1542085.1"/>
    <property type="molecule type" value="Genomic_DNA"/>
</dbReference>
<sequence length="87" mass="9436">MMPANPKDVDGLKYHNQKSDRAGKSTDLVKNGLPQAAGPLPAGGVREESRRALSRRVSYPNVSGAHHTDKQSENARKESSSSLPERL</sequence>
<protein>
    <submittedName>
        <fullName evidence="2">Uncharacterized protein</fullName>
    </submittedName>
</protein>
<dbReference type="Proteomes" id="UP001497497">
    <property type="component" value="Unassembled WGS sequence"/>
</dbReference>
<comment type="caution">
    <text evidence="2">The sequence shown here is derived from an EMBL/GenBank/DDBJ whole genome shotgun (WGS) entry which is preliminary data.</text>
</comment>
<feature type="non-terminal residue" evidence="2">
    <location>
        <position position="87"/>
    </location>
</feature>
<evidence type="ECO:0000313" key="2">
    <source>
        <dbReference type="EMBL" id="CAL1542085.1"/>
    </source>
</evidence>
<evidence type="ECO:0000256" key="1">
    <source>
        <dbReference type="SAM" id="MobiDB-lite"/>
    </source>
</evidence>
<organism evidence="2 3">
    <name type="scientific">Lymnaea stagnalis</name>
    <name type="common">Great pond snail</name>
    <name type="synonym">Helix stagnalis</name>
    <dbReference type="NCBI Taxonomy" id="6523"/>
    <lineage>
        <taxon>Eukaryota</taxon>
        <taxon>Metazoa</taxon>
        <taxon>Spiralia</taxon>
        <taxon>Lophotrochozoa</taxon>
        <taxon>Mollusca</taxon>
        <taxon>Gastropoda</taxon>
        <taxon>Heterobranchia</taxon>
        <taxon>Euthyneura</taxon>
        <taxon>Panpulmonata</taxon>
        <taxon>Hygrophila</taxon>
        <taxon>Lymnaeoidea</taxon>
        <taxon>Lymnaeidae</taxon>
        <taxon>Lymnaea</taxon>
    </lineage>
</organism>
<feature type="region of interest" description="Disordered" evidence="1">
    <location>
        <begin position="1"/>
        <end position="87"/>
    </location>
</feature>
<feature type="compositionally biased region" description="Basic and acidic residues" evidence="1">
    <location>
        <begin position="66"/>
        <end position="87"/>
    </location>
</feature>
<keyword evidence="3" id="KW-1185">Reference proteome</keyword>
<gene>
    <name evidence="2" type="ORF">GSLYS_00015691001</name>
</gene>
<reference evidence="2 3" key="1">
    <citation type="submission" date="2024-04" db="EMBL/GenBank/DDBJ databases">
        <authorList>
            <consortium name="Genoscope - CEA"/>
            <person name="William W."/>
        </authorList>
    </citation>
    <scope>NUCLEOTIDE SEQUENCE [LARGE SCALE GENOMIC DNA]</scope>
</reference>
<evidence type="ECO:0000313" key="3">
    <source>
        <dbReference type="Proteomes" id="UP001497497"/>
    </source>
</evidence>
<dbReference type="AlphaFoldDB" id="A0AAV2IBW2"/>
<accession>A0AAV2IBW2</accession>
<feature type="compositionally biased region" description="Basic and acidic residues" evidence="1">
    <location>
        <begin position="7"/>
        <end position="24"/>
    </location>
</feature>